<keyword evidence="4" id="KW-0732">Signal</keyword>
<dbReference type="GO" id="GO:0090729">
    <property type="term" value="F:toxin activity"/>
    <property type="evidence" value="ECO:0007669"/>
    <property type="project" value="InterPro"/>
</dbReference>
<evidence type="ECO:0000256" key="1">
    <source>
        <dbReference type="ARBA" id="ARBA00004613"/>
    </source>
</evidence>
<organism evidence="5">
    <name type="scientific">Deinopis subrufa</name>
    <name type="common">Rufous net-casting spider</name>
    <dbReference type="NCBI Taxonomy" id="1905329"/>
    <lineage>
        <taxon>Eukaryota</taxon>
        <taxon>Metazoa</taxon>
        <taxon>Ecdysozoa</taxon>
        <taxon>Arthropoda</taxon>
        <taxon>Chelicerata</taxon>
        <taxon>Arachnida</taxon>
        <taxon>Araneae</taxon>
        <taxon>Araneomorphae</taxon>
        <taxon>Entelegynae</taxon>
        <taxon>Deinopoidea</taxon>
        <taxon>Deinopidae</taxon>
        <taxon>Deinopis</taxon>
    </lineage>
</organism>
<feature type="chain" id="PRO_5020811813" evidence="4">
    <location>
        <begin position="23"/>
        <end position="144"/>
    </location>
</feature>
<evidence type="ECO:0000313" key="5">
    <source>
        <dbReference type="EMBL" id="SNX32766.1"/>
    </source>
</evidence>
<sequence length="144" mass="15960">MKTYLLTIVICFAILCIPETNSNSVEDESFETYISQQVESQRSCIQGYDPCGSTTLGCCYGYSCQCYDPSQLPGKRSANRVCQSFNSGPRCCGIRTRCNIFDTQEPATTPGGPAKWIAKCREYNLGVILEAIGDIVKNLEPRMK</sequence>
<feature type="signal peptide" evidence="4">
    <location>
        <begin position="1"/>
        <end position="22"/>
    </location>
</feature>
<dbReference type="Pfam" id="PF10530">
    <property type="entry name" value="Toxin_35"/>
    <property type="match status" value="1"/>
</dbReference>
<accession>A0A4Q8K0W7</accession>
<keyword evidence="2" id="KW-0964">Secreted</keyword>
<proteinExistence type="predicted"/>
<reference evidence="5" key="1">
    <citation type="submission" date="2017-05" db="EMBL/GenBank/DDBJ databases">
        <authorList>
            <person name="QRISCLOUD D."/>
        </authorList>
    </citation>
    <scope>NUCLEOTIDE SEQUENCE</scope>
</reference>
<comment type="subcellular location">
    <subcellularLocation>
        <location evidence="1">Secreted</location>
    </subcellularLocation>
</comment>
<keyword evidence="3" id="KW-1015">Disulfide bond</keyword>
<name>A0A4Q8K0W7_DEISU</name>
<evidence type="ECO:0000256" key="2">
    <source>
        <dbReference type="ARBA" id="ARBA00022525"/>
    </source>
</evidence>
<dbReference type="EMBL" id="HAHH01000009">
    <property type="protein sequence ID" value="SNX32766.1"/>
    <property type="molecule type" value="Transcribed_RNA"/>
</dbReference>
<protein>
    <submittedName>
        <fullName evidence="5">U11-Deinotoxin-Dsu1a_1</fullName>
    </submittedName>
</protein>
<evidence type="ECO:0000256" key="3">
    <source>
        <dbReference type="ARBA" id="ARBA00023157"/>
    </source>
</evidence>
<evidence type="ECO:0000256" key="4">
    <source>
        <dbReference type="SAM" id="SignalP"/>
    </source>
</evidence>
<dbReference type="InterPro" id="IPR019553">
    <property type="entry name" value="Spider_toxin_CSTX_knottin"/>
</dbReference>
<reference evidence="5" key="2">
    <citation type="submission" date="2019-05" db="EMBL/GenBank/DDBJ databases">
        <title>Unravelling the molecular evolution of spider venoms.</title>
        <authorList>
            <person name="Pineda S."/>
        </authorList>
    </citation>
    <scope>NUCLEOTIDE SEQUENCE</scope>
</reference>
<dbReference type="AlphaFoldDB" id="A0A4Q8K0W7"/>
<dbReference type="GO" id="GO:0005576">
    <property type="term" value="C:extracellular region"/>
    <property type="evidence" value="ECO:0007669"/>
    <property type="project" value="UniProtKB-SubCell"/>
</dbReference>